<dbReference type="InterPro" id="IPR000835">
    <property type="entry name" value="HTH_MarR-typ"/>
</dbReference>
<evidence type="ECO:0000256" key="1">
    <source>
        <dbReference type="ARBA" id="ARBA00023015"/>
    </source>
</evidence>
<evidence type="ECO:0000313" key="6">
    <source>
        <dbReference type="Proteomes" id="UP000641206"/>
    </source>
</evidence>
<accession>A0ABQ2NUK1</accession>
<dbReference type="Pfam" id="PF12802">
    <property type="entry name" value="MarR_2"/>
    <property type="match status" value="1"/>
</dbReference>
<dbReference type="EMBL" id="BMLW01000005">
    <property type="protein sequence ID" value="GGP10876.1"/>
    <property type="molecule type" value="Genomic_DNA"/>
</dbReference>
<dbReference type="InterPro" id="IPR023187">
    <property type="entry name" value="Tscrpt_reg_MarR-type_CS"/>
</dbReference>
<keyword evidence="3" id="KW-0804">Transcription</keyword>
<dbReference type="PROSITE" id="PS50995">
    <property type="entry name" value="HTH_MARR_2"/>
    <property type="match status" value="1"/>
</dbReference>
<dbReference type="InterPro" id="IPR036390">
    <property type="entry name" value="WH_DNA-bd_sf"/>
</dbReference>
<dbReference type="RefSeq" id="WP_188734357.1">
    <property type="nucleotide sequence ID" value="NZ_BMLW01000005.1"/>
</dbReference>
<gene>
    <name evidence="5" type="ORF">GCM10011346_20740</name>
</gene>
<dbReference type="Gene3D" id="1.10.10.10">
    <property type="entry name" value="Winged helix-like DNA-binding domain superfamily/Winged helix DNA-binding domain"/>
    <property type="match status" value="1"/>
</dbReference>
<dbReference type="PROSITE" id="PS01117">
    <property type="entry name" value="HTH_MARR_1"/>
    <property type="match status" value="1"/>
</dbReference>
<dbReference type="PANTHER" id="PTHR42756">
    <property type="entry name" value="TRANSCRIPTIONAL REGULATOR, MARR"/>
    <property type="match status" value="1"/>
</dbReference>
<comment type="caution">
    <text evidence="5">The sequence shown here is derived from an EMBL/GenBank/DDBJ whole genome shotgun (WGS) entry which is preliminary data.</text>
</comment>
<dbReference type="Proteomes" id="UP000641206">
    <property type="component" value="Unassembled WGS sequence"/>
</dbReference>
<protein>
    <submittedName>
        <fullName evidence="5">MarR family transcriptional regulator</fullName>
    </submittedName>
</protein>
<organism evidence="5 6">
    <name type="scientific">Oceanobacillus neutriphilus</name>
    <dbReference type="NCBI Taxonomy" id="531815"/>
    <lineage>
        <taxon>Bacteria</taxon>
        <taxon>Bacillati</taxon>
        <taxon>Bacillota</taxon>
        <taxon>Bacilli</taxon>
        <taxon>Bacillales</taxon>
        <taxon>Bacillaceae</taxon>
        <taxon>Oceanobacillus</taxon>
    </lineage>
</organism>
<dbReference type="SUPFAM" id="SSF46785">
    <property type="entry name" value="Winged helix' DNA-binding domain"/>
    <property type="match status" value="1"/>
</dbReference>
<dbReference type="InterPro" id="IPR036388">
    <property type="entry name" value="WH-like_DNA-bd_sf"/>
</dbReference>
<proteinExistence type="predicted"/>
<evidence type="ECO:0000259" key="4">
    <source>
        <dbReference type="PROSITE" id="PS50995"/>
    </source>
</evidence>
<dbReference type="PRINTS" id="PR00598">
    <property type="entry name" value="HTHMARR"/>
</dbReference>
<reference evidence="6" key="1">
    <citation type="journal article" date="2019" name="Int. J. Syst. Evol. Microbiol.">
        <title>The Global Catalogue of Microorganisms (GCM) 10K type strain sequencing project: providing services to taxonomists for standard genome sequencing and annotation.</title>
        <authorList>
            <consortium name="The Broad Institute Genomics Platform"/>
            <consortium name="The Broad Institute Genome Sequencing Center for Infectious Disease"/>
            <person name="Wu L."/>
            <person name="Ma J."/>
        </authorList>
    </citation>
    <scope>NUCLEOTIDE SEQUENCE [LARGE SCALE GENOMIC DNA]</scope>
    <source>
        <strain evidence="6">CGMCC 1.7693</strain>
    </source>
</reference>
<evidence type="ECO:0000256" key="2">
    <source>
        <dbReference type="ARBA" id="ARBA00023125"/>
    </source>
</evidence>
<keyword evidence="2" id="KW-0238">DNA-binding</keyword>
<dbReference type="PANTHER" id="PTHR42756:SF1">
    <property type="entry name" value="TRANSCRIPTIONAL REPRESSOR OF EMRAB OPERON"/>
    <property type="match status" value="1"/>
</dbReference>
<keyword evidence="1" id="KW-0805">Transcription regulation</keyword>
<sequence length="182" mass="21191">MDKFTFIDRPDNQRLQLMKKSYTELNSDIVRLFIDFQWTYRNMQKAYDDVLDKNGLSESRFIILMFLYHAPNQTMLPSVISEKLGATRATVSKLLKAMEIKGWVSKSSSTTDKRSLSIQLTENGNQVLEKFLPENFNIANVLFGSLTSEEMEQLFYLLKKIQDNTQKYTHKNGEIKDANKKD</sequence>
<dbReference type="SMART" id="SM00347">
    <property type="entry name" value="HTH_MARR"/>
    <property type="match status" value="1"/>
</dbReference>
<evidence type="ECO:0000256" key="3">
    <source>
        <dbReference type="ARBA" id="ARBA00023163"/>
    </source>
</evidence>
<name>A0ABQ2NUK1_9BACI</name>
<keyword evidence="6" id="KW-1185">Reference proteome</keyword>
<feature type="domain" description="HTH marR-type" evidence="4">
    <location>
        <begin position="22"/>
        <end position="163"/>
    </location>
</feature>
<evidence type="ECO:0000313" key="5">
    <source>
        <dbReference type="EMBL" id="GGP10876.1"/>
    </source>
</evidence>